<dbReference type="InterPro" id="IPR036390">
    <property type="entry name" value="WH_DNA-bd_sf"/>
</dbReference>
<comment type="similarity">
    <text evidence="1">Belongs to the ROK (NagC/XylR) family.</text>
</comment>
<dbReference type="RefSeq" id="WP_167165141.1">
    <property type="nucleotide sequence ID" value="NZ_BAAAOO010000002.1"/>
</dbReference>
<dbReference type="EMBL" id="JAAMOZ010000001">
    <property type="protein sequence ID" value="NIH56203.1"/>
    <property type="molecule type" value="Genomic_DNA"/>
</dbReference>
<comment type="caution">
    <text evidence="2">The sequence shown here is derived from an EMBL/GenBank/DDBJ whole genome shotgun (WGS) entry which is preliminary data.</text>
</comment>
<dbReference type="InterPro" id="IPR036388">
    <property type="entry name" value="WH-like_DNA-bd_sf"/>
</dbReference>
<dbReference type="Pfam" id="PF13412">
    <property type="entry name" value="HTH_24"/>
    <property type="match status" value="1"/>
</dbReference>
<dbReference type="InterPro" id="IPR043129">
    <property type="entry name" value="ATPase_NBD"/>
</dbReference>
<evidence type="ECO:0000313" key="2">
    <source>
        <dbReference type="EMBL" id="NIH56203.1"/>
    </source>
</evidence>
<gene>
    <name evidence="2" type="ORF">FB473_000848</name>
</gene>
<dbReference type="InterPro" id="IPR011991">
    <property type="entry name" value="ArsR-like_HTH"/>
</dbReference>
<organism evidence="2 3">
    <name type="scientific">Brooklawnia cerclae</name>
    <dbReference type="NCBI Taxonomy" id="349934"/>
    <lineage>
        <taxon>Bacteria</taxon>
        <taxon>Bacillati</taxon>
        <taxon>Actinomycetota</taxon>
        <taxon>Actinomycetes</taxon>
        <taxon>Propionibacteriales</taxon>
        <taxon>Propionibacteriaceae</taxon>
        <taxon>Brooklawnia</taxon>
    </lineage>
</organism>
<dbReference type="InterPro" id="IPR000600">
    <property type="entry name" value="ROK"/>
</dbReference>
<protein>
    <submittedName>
        <fullName evidence="2">NBD/HSP70 family sugar kinase</fullName>
    </submittedName>
</protein>
<reference evidence="2 3" key="1">
    <citation type="submission" date="2020-02" db="EMBL/GenBank/DDBJ databases">
        <title>Sequencing the genomes of 1000 actinobacteria strains.</title>
        <authorList>
            <person name="Klenk H.-P."/>
        </authorList>
    </citation>
    <scope>NUCLEOTIDE SEQUENCE [LARGE SCALE GENOMIC DNA]</scope>
    <source>
        <strain evidence="2 3">DSM 19609</strain>
    </source>
</reference>
<dbReference type="PANTHER" id="PTHR18964">
    <property type="entry name" value="ROK (REPRESSOR, ORF, KINASE) FAMILY"/>
    <property type="match status" value="1"/>
</dbReference>
<keyword evidence="2" id="KW-0418">Kinase</keyword>
<sequence>MKTSGIRKRTRRAIYDFIRERGMATKNDIAGALGISLPTVSKYLTHFMEAGLLEQGAKLSSGSNGGRSPIAYACVADGRLAVGVDVTQDRVTCLVVNLERQVLCQRQAHRDFARSDDYFAFVGAEVETLLADAGVDRDRILGVGVAVPGLISETTGQVTYGRVIDNYGITAADFGRHLRFRTRLLHDSDAAGLAEFWPDHGVDNAFYISLSKSIGGSVLINGEIYRGDGEFAGEIGHLRIHQGGRRCYCGQNGCMDAYCNASVLARHADGSLEGFFSRLGDGDDTLSDVWDRYTSDLAQAIHNIRVLFGCTIILGGDVGAHIRDHMTPLRSKVDRLSFLASHSETFLVPCSYTTQPVATGAALYLVDEFRQDLGPGQPRAGGTSGRALRKAVPLASY</sequence>
<evidence type="ECO:0000256" key="1">
    <source>
        <dbReference type="ARBA" id="ARBA00006479"/>
    </source>
</evidence>
<dbReference type="Proteomes" id="UP000749311">
    <property type="component" value="Unassembled WGS sequence"/>
</dbReference>
<keyword evidence="3" id="KW-1185">Reference proteome</keyword>
<dbReference type="Gene3D" id="1.10.10.10">
    <property type="entry name" value="Winged helix-like DNA-binding domain superfamily/Winged helix DNA-binding domain"/>
    <property type="match status" value="1"/>
</dbReference>
<dbReference type="CDD" id="cd00090">
    <property type="entry name" value="HTH_ARSR"/>
    <property type="match status" value="1"/>
</dbReference>
<dbReference type="SUPFAM" id="SSF46785">
    <property type="entry name" value="Winged helix' DNA-binding domain"/>
    <property type="match status" value="1"/>
</dbReference>
<dbReference type="PANTHER" id="PTHR18964:SF149">
    <property type="entry name" value="BIFUNCTIONAL UDP-N-ACETYLGLUCOSAMINE 2-EPIMERASE_N-ACETYLMANNOSAMINE KINASE"/>
    <property type="match status" value="1"/>
</dbReference>
<dbReference type="SUPFAM" id="SSF53067">
    <property type="entry name" value="Actin-like ATPase domain"/>
    <property type="match status" value="1"/>
</dbReference>
<proteinExistence type="inferred from homology"/>
<dbReference type="GO" id="GO:0016301">
    <property type="term" value="F:kinase activity"/>
    <property type="evidence" value="ECO:0007669"/>
    <property type="project" value="UniProtKB-KW"/>
</dbReference>
<dbReference type="Pfam" id="PF00480">
    <property type="entry name" value="ROK"/>
    <property type="match status" value="1"/>
</dbReference>
<name>A0ABX0SCT0_9ACTN</name>
<dbReference type="Gene3D" id="3.30.420.40">
    <property type="match status" value="2"/>
</dbReference>
<accession>A0ABX0SCT0</accession>
<keyword evidence="2" id="KW-0808">Transferase</keyword>
<evidence type="ECO:0000313" key="3">
    <source>
        <dbReference type="Proteomes" id="UP000749311"/>
    </source>
</evidence>